<dbReference type="GO" id="GO:0042597">
    <property type="term" value="C:periplasmic space"/>
    <property type="evidence" value="ECO:0007669"/>
    <property type="project" value="UniProtKB-ARBA"/>
</dbReference>
<dbReference type="SUPFAM" id="SSF53850">
    <property type="entry name" value="Periplasmic binding protein-like II"/>
    <property type="match status" value="1"/>
</dbReference>
<dbReference type="GO" id="GO:0043190">
    <property type="term" value="C:ATP-binding cassette (ABC) transporter complex"/>
    <property type="evidence" value="ECO:0007669"/>
    <property type="project" value="InterPro"/>
</dbReference>
<dbReference type="GO" id="GO:0015833">
    <property type="term" value="P:peptide transport"/>
    <property type="evidence" value="ECO:0007669"/>
    <property type="project" value="TreeGrafter"/>
</dbReference>
<dbReference type="Gene3D" id="3.10.105.10">
    <property type="entry name" value="Dipeptide-binding Protein, Domain 3"/>
    <property type="match status" value="1"/>
</dbReference>
<dbReference type="Pfam" id="PF00496">
    <property type="entry name" value="SBP_bac_5"/>
    <property type="match status" value="1"/>
</dbReference>
<dbReference type="InterPro" id="IPR000914">
    <property type="entry name" value="SBP_5_dom"/>
</dbReference>
<gene>
    <name evidence="2" type="ORF">GCM10011492_24300</name>
</gene>
<comment type="caution">
    <text evidence="2">The sequence shown here is derived from an EMBL/GenBank/DDBJ whole genome shotgun (WGS) entry which is preliminary data.</text>
</comment>
<sequence length="537" mass="57859">MDASVKGPAPDIAGAKKGGTLTITDAGAPPTFDPAGAYYEFSMTILSELVTRGLTGYQVDQDGKSTLVPDMAQGLGKESADGKTWTFKLKPGMKYSNGQPVKAADFVYAIKRSFDENLGGQGPVPYLKTTLVGGDTYKGPFKDKGKDFKGVTSKGDDTVIFHLTRKWPTLPYYLAFPAASPVPQSAEKKSTYEKNPLATGPYKFKTFNKGTRIVLEKNTQWDAKSDPIRHQYPDTIDVKLGVTALTEQQRIFANSGPGATTLDISGLDAGLETKAKSQAKQVVFGPSPCESYLPLNSKKIPLEVRQAIAVAYPYDQTRKAGGESRLTYDPATTYAPPQVPGIKQYPAVNGLIGKGSGDPAKAKAMLKKAGKSNFELSWYYVSGKGQDEAANNALKSAMQKAGFKVKDVPVSQAEISEKINDPNAPQNVGQGISSWCYDWPSGDSIYPQLFSTTTAKDGRSVANLQDKAIDQELDRISALDPTEAAPEWLAFDKKMTKQVMGIPLSYSKASSVLGNKVHNVVPDPNHGLPDFAQVWVG</sequence>
<dbReference type="Gene3D" id="3.40.190.10">
    <property type="entry name" value="Periplasmic binding protein-like II"/>
    <property type="match status" value="1"/>
</dbReference>
<keyword evidence="3" id="KW-1185">Reference proteome</keyword>
<dbReference type="AlphaFoldDB" id="A0A916T5P6"/>
<dbReference type="Proteomes" id="UP000636793">
    <property type="component" value="Unassembled WGS sequence"/>
</dbReference>
<evidence type="ECO:0000259" key="1">
    <source>
        <dbReference type="Pfam" id="PF00496"/>
    </source>
</evidence>
<evidence type="ECO:0000313" key="2">
    <source>
        <dbReference type="EMBL" id="GGB32847.1"/>
    </source>
</evidence>
<protein>
    <submittedName>
        <fullName evidence="2">ABC transporter</fullName>
    </submittedName>
</protein>
<name>A0A916T5P6_9MICO</name>
<dbReference type="PANTHER" id="PTHR30290:SF83">
    <property type="entry name" value="ABC TRANSPORTER SUBSTRATE-BINDING PROTEIN"/>
    <property type="match status" value="1"/>
</dbReference>
<dbReference type="GO" id="GO:1904680">
    <property type="term" value="F:peptide transmembrane transporter activity"/>
    <property type="evidence" value="ECO:0007669"/>
    <property type="project" value="TreeGrafter"/>
</dbReference>
<proteinExistence type="predicted"/>
<dbReference type="EMBL" id="BMHI01000004">
    <property type="protein sequence ID" value="GGB32847.1"/>
    <property type="molecule type" value="Genomic_DNA"/>
</dbReference>
<reference evidence="2" key="2">
    <citation type="submission" date="2020-09" db="EMBL/GenBank/DDBJ databases">
        <authorList>
            <person name="Sun Q."/>
            <person name="Zhou Y."/>
        </authorList>
    </citation>
    <scope>NUCLEOTIDE SEQUENCE</scope>
    <source>
        <strain evidence="2">CGMCC 1.15085</strain>
    </source>
</reference>
<dbReference type="PANTHER" id="PTHR30290">
    <property type="entry name" value="PERIPLASMIC BINDING COMPONENT OF ABC TRANSPORTER"/>
    <property type="match status" value="1"/>
</dbReference>
<dbReference type="InterPro" id="IPR039424">
    <property type="entry name" value="SBP_5"/>
</dbReference>
<feature type="domain" description="Solute-binding protein family 5" evidence="1">
    <location>
        <begin position="66"/>
        <end position="455"/>
    </location>
</feature>
<reference evidence="2" key="1">
    <citation type="journal article" date="2014" name="Int. J. Syst. Evol. Microbiol.">
        <title>Complete genome sequence of Corynebacterium casei LMG S-19264T (=DSM 44701T), isolated from a smear-ripened cheese.</title>
        <authorList>
            <consortium name="US DOE Joint Genome Institute (JGI-PGF)"/>
            <person name="Walter F."/>
            <person name="Albersmeier A."/>
            <person name="Kalinowski J."/>
            <person name="Ruckert C."/>
        </authorList>
    </citation>
    <scope>NUCLEOTIDE SEQUENCE</scope>
    <source>
        <strain evidence="2">CGMCC 1.15085</strain>
    </source>
</reference>
<organism evidence="2 3">
    <name type="scientific">Flexivirga endophytica</name>
    <dbReference type="NCBI Taxonomy" id="1849103"/>
    <lineage>
        <taxon>Bacteria</taxon>
        <taxon>Bacillati</taxon>
        <taxon>Actinomycetota</taxon>
        <taxon>Actinomycetes</taxon>
        <taxon>Micrococcales</taxon>
        <taxon>Dermacoccaceae</taxon>
        <taxon>Flexivirga</taxon>
    </lineage>
</organism>
<accession>A0A916T5P6</accession>
<dbReference type="PIRSF" id="PIRSF002741">
    <property type="entry name" value="MppA"/>
    <property type="match status" value="1"/>
</dbReference>
<dbReference type="InterPro" id="IPR030678">
    <property type="entry name" value="Peptide/Ni-bd"/>
</dbReference>
<evidence type="ECO:0000313" key="3">
    <source>
        <dbReference type="Proteomes" id="UP000636793"/>
    </source>
</evidence>